<keyword evidence="2" id="KW-0809">Transit peptide</keyword>
<keyword evidence="3 8" id="KW-0689">Ribosomal protein</keyword>
<keyword evidence="4" id="KW-0496">Mitochondrion</keyword>
<evidence type="ECO:0000256" key="2">
    <source>
        <dbReference type="ARBA" id="ARBA00022946"/>
    </source>
</evidence>
<evidence type="ECO:0000256" key="6">
    <source>
        <dbReference type="ARBA" id="ARBA00033752"/>
    </source>
</evidence>
<proteinExistence type="inferred from homology"/>
<evidence type="ECO:0000313" key="9">
    <source>
        <dbReference type="Proteomes" id="UP000693970"/>
    </source>
</evidence>
<dbReference type="InterPro" id="IPR013870">
    <property type="entry name" value="Ribosomal_mL54"/>
</dbReference>
<dbReference type="PANTHER" id="PTHR28595">
    <property type="entry name" value="39S RIBOSOMAL PROTEIN L54, MITOCHONDRIAL"/>
    <property type="match status" value="1"/>
</dbReference>
<reference evidence="8" key="2">
    <citation type="submission" date="2021-04" db="EMBL/GenBank/DDBJ databases">
        <authorList>
            <person name="Podell S."/>
        </authorList>
    </citation>
    <scope>NUCLEOTIDE SEQUENCE</scope>
    <source>
        <strain evidence="8">Hildebrandi</strain>
    </source>
</reference>
<keyword evidence="9" id="KW-1185">Reference proteome</keyword>
<evidence type="ECO:0000313" key="8">
    <source>
        <dbReference type="EMBL" id="KAG7351223.1"/>
    </source>
</evidence>
<comment type="caution">
    <text evidence="8">The sequence shown here is derived from an EMBL/GenBank/DDBJ whole genome shotgun (WGS) entry which is preliminary data.</text>
</comment>
<gene>
    <name evidence="8" type="ORF">IV203_010583</name>
</gene>
<dbReference type="PANTHER" id="PTHR28595:SF1">
    <property type="entry name" value="LARGE RIBOSOMAL SUBUNIT PROTEIN ML54"/>
    <property type="match status" value="1"/>
</dbReference>
<organism evidence="8 9">
    <name type="scientific">Nitzschia inconspicua</name>
    <dbReference type="NCBI Taxonomy" id="303405"/>
    <lineage>
        <taxon>Eukaryota</taxon>
        <taxon>Sar</taxon>
        <taxon>Stramenopiles</taxon>
        <taxon>Ochrophyta</taxon>
        <taxon>Bacillariophyta</taxon>
        <taxon>Bacillariophyceae</taxon>
        <taxon>Bacillariophycidae</taxon>
        <taxon>Bacillariales</taxon>
        <taxon>Bacillariaceae</taxon>
        <taxon>Nitzschia</taxon>
    </lineage>
</organism>
<reference evidence="8" key="1">
    <citation type="journal article" date="2021" name="Sci. Rep.">
        <title>Diploid genomic architecture of Nitzschia inconspicua, an elite biomass production diatom.</title>
        <authorList>
            <person name="Oliver A."/>
            <person name="Podell S."/>
            <person name="Pinowska A."/>
            <person name="Traller J.C."/>
            <person name="Smith S.R."/>
            <person name="McClure R."/>
            <person name="Beliaev A."/>
            <person name="Bohutskyi P."/>
            <person name="Hill E.A."/>
            <person name="Rabines A."/>
            <person name="Zheng H."/>
            <person name="Allen L.Z."/>
            <person name="Kuo A."/>
            <person name="Grigoriev I.V."/>
            <person name="Allen A.E."/>
            <person name="Hazlebeck D."/>
            <person name="Allen E.E."/>
        </authorList>
    </citation>
    <scope>NUCLEOTIDE SEQUENCE</scope>
    <source>
        <strain evidence="8">Hildebrandi</strain>
    </source>
</reference>
<keyword evidence="5" id="KW-0687">Ribonucleoprotein</keyword>
<evidence type="ECO:0000256" key="1">
    <source>
        <dbReference type="ARBA" id="ARBA00004173"/>
    </source>
</evidence>
<sequence>MSWQCVGRIGRHGRILAKGRINTTRAFSGCHVAQFPMKEGTELKSLAICTGQDPPKVLPREEYPSWVSDLAKPLPSLAKLRRIPNEEAEEQEISRYLKLTRRLSIRQRNEESTA</sequence>
<protein>
    <recommendedName>
        <fullName evidence="7">Large ribosomal subunit protein mL54</fullName>
    </recommendedName>
</protein>
<dbReference type="EMBL" id="JAGRRH010000018">
    <property type="protein sequence ID" value="KAG7351223.1"/>
    <property type="molecule type" value="Genomic_DNA"/>
</dbReference>
<comment type="similarity">
    <text evidence="6">Belongs to the mitochondrion-specific ribosomal protein mL54 family.</text>
</comment>
<evidence type="ECO:0000256" key="5">
    <source>
        <dbReference type="ARBA" id="ARBA00023274"/>
    </source>
</evidence>
<dbReference type="Proteomes" id="UP000693970">
    <property type="component" value="Unassembled WGS sequence"/>
</dbReference>
<evidence type="ECO:0000256" key="7">
    <source>
        <dbReference type="ARBA" id="ARBA00035179"/>
    </source>
</evidence>
<evidence type="ECO:0000256" key="4">
    <source>
        <dbReference type="ARBA" id="ARBA00023128"/>
    </source>
</evidence>
<evidence type="ECO:0000256" key="3">
    <source>
        <dbReference type="ARBA" id="ARBA00022980"/>
    </source>
</evidence>
<dbReference type="GO" id="GO:0003735">
    <property type="term" value="F:structural constituent of ribosome"/>
    <property type="evidence" value="ECO:0007669"/>
    <property type="project" value="TreeGrafter"/>
</dbReference>
<dbReference type="Pfam" id="PF08561">
    <property type="entry name" value="Ribosomal_L37"/>
    <property type="match status" value="1"/>
</dbReference>
<name>A0A9K3PL09_9STRA</name>
<dbReference type="OrthoDB" id="10252718at2759"/>
<accession>A0A9K3PL09</accession>
<dbReference type="AlphaFoldDB" id="A0A9K3PL09"/>
<dbReference type="GO" id="GO:0005762">
    <property type="term" value="C:mitochondrial large ribosomal subunit"/>
    <property type="evidence" value="ECO:0007669"/>
    <property type="project" value="TreeGrafter"/>
</dbReference>
<comment type="subcellular location">
    <subcellularLocation>
        <location evidence="1">Mitochondrion</location>
    </subcellularLocation>
</comment>